<evidence type="ECO:0008006" key="3">
    <source>
        <dbReference type="Google" id="ProtNLM"/>
    </source>
</evidence>
<keyword evidence="2" id="KW-1185">Reference proteome</keyword>
<organism evidence="1 2">
    <name type="scientific">Lojkania enalia</name>
    <dbReference type="NCBI Taxonomy" id="147567"/>
    <lineage>
        <taxon>Eukaryota</taxon>
        <taxon>Fungi</taxon>
        <taxon>Dikarya</taxon>
        <taxon>Ascomycota</taxon>
        <taxon>Pezizomycotina</taxon>
        <taxon>Dothideomycetes</taxon>
        <taxon>Pleosporomycetidae</taxon>
        <taxon>Pleosporales</taxon>
        <taxon>Pleosporales incertae sedis</taxon>
        <taxon>Lojkania</taxon>
    </lineage>
</organism>
<proteinExistence type="predicted"/>
<sequence>MKKGGKEIEEKQGKSFVDAAIAANIKYIGISSTDRGGVKSSSSSTPVQTWATKYNIERHPRQNALGTDVIYVILRPILFMEGLSSKFEGKALATMWKTII</sequence>
<protein>
    <recommendedName>
        <fullName evidence="3">NAD(P)-binding domain-containing protein</fullName>
    </recommendedName>
</protein>
<dbReference type="Proteomes" id="UP000800093">
    <property type="component" value="Unassembled WGS sequence"/>
</dbReference>
<dbReference type="OrthoDB" id="9997102at2759"/>
<comment type="caution">
    <text evidence="1">The sequence shown here is derived from an EMBL/GenBank/DDBJ whole genome shotgun (WGS) entry which is preliminary data.</text>
</comment>
<name>A0A9P4K2V9_9PLEO</name>
<dbReference type="EMBL" id="ML986696">
    <property type="protein sequence ID" value="KAF2259863.1"/>
    <property type="molecule type" value="Genomic_DNA"/>
</dbReference>
<dbReference type="AlphaFoldDB" id="A0A9P4K2V9"/>
<evidence type="ECO:0000313" key="1">
    <source>
        <dbReference type="EMBL" id="KAF2259863.1"/>
    </source>
</evidence>
<accession>A0A9P4K2V9</accession>
<dbReference type="Gene3D" id="3.40.50.720">
    <property type="entry name" value="NAD(P)-binding Rossmann-like Domain"/>
    <property type="match status" value="1"/>
</dbReference>
<dbReference type="InterPro" id="IPR036291">
    <property type="entry name" value="NAD(P)-bd_dom_sf"/>
</dbReference>
<reference evidence="2" key="1">
    <citation type="journal article" date="2020" name="Stud. Mycol.">
        <title>101 Dothideomycetes genomes: A test case for predicting lifestyles and emergence of pathogens.</title>
        <authorList>
            <person name="Haridas S."/>
            <person name="Albert R."/>
            <person name="Binder M."/>
            <person name="Bloem J."/>
            <person name="LaButti K."/>
            <person name="Salamov A."/>
            <person name="Andreopoulos B."/>
            <person name="Baker S."/>
            <person name="Barry K."/>
            <person name="Bills G."/>
            <person name="Bluhm B."/>
            <person name="Cannon C."/>
            <person name="Castanera R."/>
            <person name="Culley D."/>
            <person name="Daum C."/>
            <person name="Ezra D."/>
            <person name="Gonzalez J."/>
            <person name="Henrissat B."/>
            <person name="Kuo A."/>
            <person name="Liang C."/>
            <person name="Lipzen A."/>
            <person name="Lutzoni F."/>
            <person name="Magnuson J."/>
            <person name="Mondo S."/>
            <person name="Nolan M."/>
            <person name="Ohm R."/>
            <person name="Pangilinan J."/>
            <person name="Park H.-J."/>
            <person name="Ramirez L."/>
            <person name="Alfaro M."/>
            <person name="Sun H."/>
            <person name="Tritt A."/>
            <person name="Yoshinaga Y."/>
            <person name="Zwiers L.-H."/>
            <person name="Turgeon B."/>
            <person name="Goodwin S."/>
            <person name="Spatafora J."/>
            <person name="Crous P."/>
            <person name="Grigoriev I."/>
        </authorList>
    </citation>
    <scope>NUCLEOTIDE SEQUENCE [LARGE SCALE GENOMIC DNA]</scope>
    <source>
        <strain evidence="2">CBS 304.66</strain>
    </source>
</reference>
<dbReference type="SUPFAM" id="SSF51735">
    <property type="entry name" value="NAD(P)-binding Rossmann-fold domains"/>
    <property type="match status" value="1"/>
</dbReference>
<gene>
    <name evidence="1" type="ORF">CC78DRAFT_536779</name>
</gene>
<dbReference type="Gene3D" id="3.90.25.10">
    <property type="entry name" value="UDP-galactose 4-epimerase, domain 1"/>
    <property type="match status" value="1"/>
</dbReference>
<evidence type="ECO:0000313" key="2">
    <source>
        <dbReference type="Proteomes" id="UP000800093"/>
    </source>
</evidence>